<comment type="caution">
    <text evidence="2">The sequence shown here is derived from an EMBL/GenBank/DDBJ whole genome shotgun (WGS) entry which is preliminary data.</text>
</comment>
<evidence type="ECO:0000313" key="2">
    <source>
        <dbReference type="EMBL" id="KAK5612602.1"/>
    </source>
</evidence>
<dbReference type="EMBL" id="JAHHUM010001360">
    <property type="protein sequence ID" value="KAK5612602.1"/>
    <property type="molecule type" value="Genomic_DNA"/>
</dbReference>
<organism evidence="2 3">
    <name type="scientific">Crenichthys baileyi</name>
    <name type="common">White River springfish</name>
    <dbReference type="NCBI Taxonomy" id="28760"/>
    <lineage>
        <taxon>Eukaryota</taxon>
        <taxon>Metazoa</taxon>
        <taxon>Chordata</taxon>
        <taxon>Craniata</taxon>
        <taxon>Vertebrata</taxon>
        <taxon>Euteleostomi</taxon>
        <taxon>Actinopterygii</taxon>
        <taxon>Neopterygii</taxon>
        <taxon>Teleostei</taxon>
        <taxon>Neoteleostei</taxon>
        <taxon>Acanthomorphata</taxon>
        <taxon>Ovalentaria</taxon>
        <taxon>Atherinomorphae</taxon>
        <taxon>Cyprinodontiformes</taxon>
        <taxon>Goodeidae</taxon>
        <taxon>Crenichthys</taxon>
    </lineage>
</organism>
<keyword evidence="3" id="KW-1185">Reference proteome</keyword>
<evidence type="ECO:0000313" key="3">
    <source>
        <dbReference type="Proteomes" id="UP001311232"/>
    </source>
</evidence>
<reference evidence="2 3" key="1">
    <citation type="submission" date="2021-06" db="EMBL/GenBank/DDBJ databases">
        <authorList>
            <person name="Palmer J.M."/>
        </authorList>
    </citation>
    <scope>NUCLEOTIDE SEQUENCE [LARGE SCALE GENOMIC DNA]</scope>
    <source>
        <strain evidence="2 3">MEX-2019</strain>
        <tissue evidence="2">Muscle</tissue>
    </source>
</reference>
<sequence length="66" mass="7262">MTWKRPVVVVSQVEGCSSGQKHGPSLKEKTAHHLMHHVKSTLADSAKQPLSDERPLAQDMMTAEAK</sequence>
<accession>A0AAV9RUZ8</accession>
<evidence type="ECO:0000256" key="1">
    <source>
        <dbReference type="SAM" id="MobiDB-lite"/>
    </source>
</evidence>
<dbReference type="AlphaFoldDB" id="A0AAV9RUZ8"/>
<dbReference type="Proteomes" id="UP001311232">
    <property type="component" value="Unassembled WGS sequence"/>
</dbReference>
<feature type="region of interest" description="Disordered" evidence="1">
    <location>
        <begin position="42"/>
        <end position="66"/>
    </location>
</feature>
<protein>
    <submittedName>
        <fullName evidence="2">Uncharacterized protein</fullName>
    </submittedName>
</protein>
<proteinExistence type="predicted"/>
<name>A0AAV9RUZ8_9TELE</name>
<gene>
    <name evidence="2" type="ORF">CRENBAI_010808</name>
</gene>